<comment type="caution">
    <text evidence="2">The sequence shown here is derived from an EMBL/GenBank/DDBJ whole genome shotgun (WGS) entry which is preliminary data.</text>
</comment>
<gene>
    <name evidence="2" type="ORF">KME15_05945</name>
</gene>
<dbReference type="AlphaFoldDB" id="A0A951Q951"/>
<proteinExistence type="predicted"/>
<protein>
    <submittedName>
        <fullName evidence="2">DUF4351 domain-containing protein</fullName>
    </submittedName>
</protein>
<organism evidence="2 3">
    <name type="scientific">Drouetiella hepatica Uher 2000/2452</name>
    <dbReference type="NCBI Taxonomy" id="904376"/>
    <lineage>
        <taxon>Bacteria</taxon>
        <taxon>Bacillati</taxon>
        <taxon>Cyanobacteriota</taxon>
        <taxon>Cyanophyceae</taxon>
        <taxon>Oculatellales</taxon>
        <taxon>Oculatellaceae</taxon>
        <taxon>Drouetiella</taxon>
    </lineage>
</organism>
<evidence type="ECO:0000259" key="1">
    <source>
        <dbReference type="Pfam" id="PF14261"/>
    </source>
</evidence>
<evidence type="ECO:0000313" key="3">
    <source>
        <dbReference type="Proteomes" id="UP000757435"/>
    </source>
</evidence>
<dbReference type="Proteomes" id="UP000757435">
    <property type="component" value="Unassembled WGS sequence"/>
</dbReference>
<dbReference type="Pfam" id="PF14261">
    <property type="entry name" value="DUF4351"/>
    <property type="match status" value="1"/>
</dbReference>
<accession>A0A951Q951</accession>
<dbReference type="EMBL" id="JAHHHD010000004">
    <property type="protein sequence ID" value="MBW4658195.1"/>
    <property type="molecule type" value="Genomic_DNA"/>
</dbReference>
<reference evidence="2" key="1">
    <citation type="submission" date="2021-05" db="EMBL/GenBank/DDBJ databases">
        <authorList>
            <person name="Pietrasiak N."/>
            <person name="Ward R."/>
            <person name="Stajich J.E."/>
            <person name="Kurbessoian T."/>
        </authorList>
    </citation>
    <scope>NUCLEOTIDE SEQUENCE</scope>
    <source>
        <strain evidence="2">UHER 2000/2452</strain>
    </source>
</reference>
<name>A0A951Q951_9CYAN</name>
<dbReference type="InterPro" id="IPR025587">
    <property type="entry name" value="DUF4351"/>
</dbReference>
<feature type="domain" description="DUF4351" evidence="1">
    <location>
        <begin position="1"/>
        <end position="26"/>
    </location>
</feature>
<reference evidence="2" key="2">
    <citation type="journal article" date="2022" name="Microbiol. Resour. Announc.">
        <title>Metagenome Sequencing to Explore Phylogenomics of Terrestrial Cyanobacteria.</title>
        <authorList>
            <person name="Ward R.D."/>
            <person name="Stajich J.E."/>
            <person name="Johansen J.R."/>
            <person name="Huntemann M."/>
            <person name="Clum A."/>
            <person name="Foster B."/>
            <person name="Foster B."/>
            <person name="Roux S."/>
            <person name="Palaniappan K."/>
            <person name="Varghese N."/>
            <person name="Mukherjee S."/>
            <person name="Reddy T.B.K."/>
            <person name="Daum C."/>
            <person name="Copeland A."/>
            <person name="Chen I.A."/>
            <person name="Ivanova N.N."/>
            <person name="Kyrpides N.C."/>
            <person name="Shapiro N."/>
            <person name="Eloe-Fadrosh E.A."/>
            <person name="Pietrasiak N."/>
        </authorList>
    </citation>
    <scope>NUCLEOTIDE SEQUENCE</scope>
    <source>
        <strain evidence="2">UHER 2000/2452</strain>
    </source>
</reference>
<evidence type="ECO:0000313" key="2">
    <source>
        <dbReference type="EMBL" id="MBW4658195.1"/>
    </source>
</evidence>
<sequence length="31" mass="3601">MAIPQLEALSEVLLDFTERPDLTTWLQENQV</sequence>